<dbReference type="InterPro" id="IPR019887">
    <property type="entry name" value="Tscrpt_reg_AsnC/Lrp_C"/>
</dbReference>
<gene>
    <name evidence="5" type="ORF">GCM10022380_74830</name>
</gene>
<keyword evidence="1" id="KW-0805">Transcription regulation</keyword>
<dbReference type="Proteomes" id="UP001501624">
    <property type="component" value="Unassembled WGS sequence"/>
</dbReference>
<comment type="caution">
    <text evidence="5">The sequence shown here is derived from an EMBL/GenBank/DDBJ whole genome shotgun (WGS) entry which is preliminary data.</text>
</comment>
<dbReference type="Gene3D" id="3.30.70.920">
    <property type="match status" value="1"/>
</dbReference>
<dbReference type="EMBL" id="BAABCM010000015">
    <property type="protein sequence ID" value="GAA3845742.1"/>
    <property type="molecule type" value="Genomic_DNA"/>
</dbReference>
<dbReference type="PANTHER" id="PTHR30154">
    <property type="entry name" value="LEUCINE-RESPONSIVE REGULATORY PROTEIN"/>
    <property type="match status" value="1"/>
</dbReference>
<reference evidence="6" key="1">
    <citation type="journal article" date="2019" name="Int. J. Syst. Evol. Microbiol.">
        <title>The Global Catalogue of Microorganisms (GCM) 10K type strain sequencing project: providing services to taxonomists for standard genome sequencing and annotation.</title>
        <authorList>
            <consortium name="The Broad Institute Genomics Platform"/>
            <consortium name="The Broad Institute Genome Sequencing Center for Infectious Disease"/>
            <person name="Wu L."/>
            <person name="Ma J."/>
        </authorList>
    </citation>
    <scope>NUCLEOTIDE SEQUENCE [LARGE SCALE GENOMIC DNA]</scope>
    <source>
        <strain evidence="6">JCM 17017</strain>
    </source>
</reference>
<evidence type="ECO:0000256" key="2">
    <source>
        <dbReference type="ARBA" id="ARBA00023125"/>
    </source>
</evidence>
<keyword evidence="6" id="KW-1185">Reference proteome</keyword>
<dbReference type="InterPro" id="IPR000485">
    <property type="entry name" value="AsnC-type_HTH_dom"/>
</dbReference>
<sequence length="316" mass="33740">MVADPALDGDDLRLIEALQCDGRVTVEQTARVLGLPVRAVQRRMRVLLGDGVVRVVAVPPGALARGVVVLRIRVLRGKLDPITAALAAREDIPLVDVSAAGDEILALLLAGPDPRHRLVFRQLPATSAVTSVEAQTVMHVFSDATDWRLGVLSDAERAALGCGGQAAERPLDDLDRAVLRLLGEDLRLPAATIAARLGHPESTVRRRLSALRADGRFVTQAFVDPTRLGLTIDANLLMRVPPDLLDRAGRALARHPAVHGAMATTGASNLHAAVWLRDLEHLYAFITQDLAALGVTEVETVLIGASVKRPGKALSR</sequence>
<dbReference type="InterPro" id="IPR011008">
    <property type="entry name" value="Dimeric_a/b-barrel"/>
</dbReference>
<evidence type="ECO:0000313" key="6">
    <source>
        <dbReference type="Proteomes" id="UP001501624"/>
    </source>
</evidence>
<evidence type="ECO:0000256" key="3">
    <source>
        <dbReference type="ARBA" id="ARBA00023163"/>
    </source>
</evidence>
<dbReference type="PANTHER" id="PTHR30154:SF34">
    <property type="entry name" value="TRANSCRIPTIONAL REGULATOR AZLB"/>
    <property type="match status" value="1"/>
</dbReference>
<evidence type="ECO:0000256" key="1">
    <source>
        <dbReference type="ARBA" id="ARBA00023015"/>
    </source>
</evidence>
<dbReference type="Gene3D" id="1.10.10.10">
    <property type="entry name" value="Winged helix-like DNA-binding domain superfamily/Winged helix DNA-binding domain"/>
    <property type="match status" value="2"/>
</dbReference>
<name>A0ABP7JIA8_9PSEU</name>
<dbReference type="SUPFAM" id="SSF46785">
    <property type="entry name" value="Winged helix' DNA-binding domain"/>
    <property type="match status" value="2"/>
</dbReference>
<dbReference type="InterPro" id="IPR036390">
    <property type="entry name" value="WH_DNA-bd_sf"/>
</dbReference>
<dbReference type="InterPro" id="IPR019888">
    <property type="entry name" value="Tscrpt_reg_AsnC-like"/>
</dbReference>
<dbReference type="PRINTS" id="PR00033">
    <property type="entry name" value="HTHASNC"/>
</dbReference>
<dbReference type="InterPro" id="IPR036388">
    <property type="entry name" value="WH-like_DNA-bd_sf"/>
</dbReference>
<dbReference type="SMART" id="SM00344">
    <property type="entry name" value="HTH_ASNC"/>
    <property type="match status" value="2"/>
</dbReference>
<keyword evidence="3" id="KW-0804">Transcription</keyword>
<organism evidence="5 6">
    <name type="scientific">Amycolatopsis tucumanensis</name>
    <dbReference type="NCBI Taxonomy" id="401106"/>
    <lineage>
        <taxon>Bacteria</taxon>
        <taxon>Bacillati</taxon>
        <taxon>Actinomycetota</taxon>
        <taxon>Actinomycetes</taxon>
        <taxon>Pseudonocardiales</taxon>
        <taxon>Pseudonocardiaceae</taxon>
        <taxon>Amycolatopsis</taxon>
    </lineage>
</organism>
<protein>
    <submittedName>
        <fullName evidence="5">Lrp/AsnC family transcriptional regulator</fullName>
    </submittedName>
</protein>
<proteinExistence type="predicted"/>
<evidence type="ECO:0000259" key="4">
    <source>
        <dbReference type="PROSITE" id="PS50956"/>
    </source>
</evidence>
<feature type="domain" description="HTH asnC-type" evidence="4">
    <location>
        <begin position="171"/>
        <end position="231"/>
    </location>
</feature>
<dbReference type="Pfam" id="PF13412">
    <property type="entry name" value="HTH_24"/>
    <property type="match status" value="1"/>
</dbReference>
<evidence type="ECO:0000313" key="5">
    <source>
        <dbReference type="EMBL" id="GAA3845742.1"/>
    </source>
</evidence>
<dbReference type="PROSITE" id="PS50956">
    <property type="entry name" value="HTH_ASNC_2"/>
    <property type="match status" value="1"/>
</dbReference>
<dbReference type="Pfam" id="PF13404">
    <property type="entry name" value="HTH_AsnC-type"/>
    <property type="match status" value="1"/>
</dbReference>
<keyword evidence="2" id="KW-0238">DNA-binding</keyword>
<dbReference type="Pfam" id="PF01037">
    <property type="entry name" value="AsnC_trans_reg"/>
    <property type="match status" value="1"/>
</dbReference>
<dbReference type="RefSeq" id="WP_237337739.1">
    <property type="nucleotide sequence ID" value="NZ_BAABCM010000015.1"/>
</dbReference>
<accession>A0ABP7JIA8</accession>
<dbReference type="SUPFAM" id="SSF54909">
    <property type="entry name" value="Dimeric alpha+beta barrel"/>
    <property type="match status" value="1"/>
</dbReference>